<reference evidence="2" key="1">
    <citation type="journal article" date="2023" name="G3 (Bethesda)">
        <title>Genome assembly and association tests identify interacting loci associated with vigor, precocity, and sex in interspecific pistachio rootstocks.</title>
        <authorList>
            <person name="Palmer W."/>
            <person name="Jacygrad E."/>
            <person name="Sagayaradj S."/>
            <person name="Cavanaugh K."/>
            <person name="Han R."/>
            <person name="Bertier L."/>
            <person name="Beede B."/>
            <person name="Kafkas S."/>
            <person name="Golino D."/>
            <person name="Preece J."/>
            <person name="Michelmore R."/>
        </authorList>
    </citation>
    <scope>NUCLEOTIDE SEQUENCE [LARGE SCALE GENOMIC DNA]</scope>
</reference>
<gene>
    <name evidence="1" type="ORF">Patl1_30474</name>
</gene>
<comment type="caution">
    <text evidence="1">The sequence shown here is derived from an EMBL/GenBank/DDBJ whole genome shotgun (WGS) entry which is preliminary data.</text>
</comment>
<dbReference type="Proteomes" id="UP001164250">
    <property type="component" value="Chromosome 11"/>
</dbReference>
<sequence length="531" mass="59924">MLDGSIAHGGYCCETPVSKPSSMRSFAFVEEQGNMASAQDDYRVQTFVDSIVNKLDGNNNSIRNGIRHGREIEHNQALHHEYLNGGKESVTKEEYRECSGSRTSRYSRGSQDVDYSGSASGSRGFDNECGLEVNLDNGGLQVGEDYGFLKDGGLESYEEGLKRLDEDILHENINRSQQMLGEEELGYDDQSKKVLRRGRVIDLRKITRSPNHTSSFDCITSHENEQWTTEDTERFLVLKDLESRQPLDEMTSHNLLPSPFLPVSMQEHSTGHVQHSSVDLKKPLGPARNVMERLGPAPNIKKRLKRSSRPVKSHKQNEFTGRYLDDFREGVHIQGDDYLEVQMESSDAEPLEHTECFEQFVHSAFLKFAKALNDSTAQQRKYTERGGKCTLKCSVCCRSVYFFNNCVELTLCSIRKSKDFVDALSLAQHAFMSKTAGLRAEHLGFHRALCVLMGWNNAATPNGLWVPRVLPYAEALALKQDLIIWPPVVFVHNSSIANTNPDERIIATIEELESIIRGNLSFKHLIILTLF</sequence>
<protein>
    <submittedName>
        <fullName evidence="1">Uncharacterized protein</fullName>
    </submittedName>
</protein>
<keyword evidence="2" id="KW-1185">Reference proteome</keyword>
<accession>A0ACC1AFB9</accession>
<proteinExistence type="predicted"/>
<organism evidence="1 2">
    <name type="scientific">Pistacia atlantica</name>
    <dbReference type="NCBI Taxonomy" id="434234"/>
    <lineage>
        <taxon>Eukaryota</taxon>
        <taxon>Viridiplantae</taxon>
        <taxon>Streptophyta</taxon>
        <taxon>Embryophyta</taxon>
        <taxon>Tracheophyta</taxon>
        <taxon>Spermatophyta</taxon>
        <taxon>Magnoliopsida</taxon>
        <taxon>eudicotyledons</taxon>
        <taxon>Gunneridae</taxon>
        <taxon>Pentapetalae</taxon>
        <taxon>rosids</taxon>
        <taxon>malvids</taxon>
        <taxon>Sapindales</taxon>
        <taxon>Anacardiaceae</taxon>
        <taxon>Pistacia</taxon>
    </lineage>
</organism>
<evidence type="ECO:0000313" key="1">
    <source>
        <dbReference type="EMBL" id="KAJ0084703.1"/>
    </source>
</evidence>
<evidence type="ECO:0000313" key="2">
    <source>
        <dbReference type="Proteomes" id="UP001164250"/>
    </source>
</evidence>
<dbReference type="EMBL" id="CM047907">
    <property type="protein sequence ID" value="KAJ0084703.1"/>
    <property type="molecule type" value="Genomic_DNA"/>
</dbReference>
<name>A0ACC1AFB9_9ROSI</name>